<organism evidence="1 3">
    <name type="scientific">Bacillus canaveralius</name>
    <dbReference type="NCBI Taxonomy" id="1403243"/>
    <lineage>
        <taxon>Bacteria</taxon>
        <taxon>Bacillati</taxon>
        <taxon>Bacillota</taxon>
        <taxon>Bacilli</taxon>
        <taxon>Bacillales</taxon>
        <taxon>Bacillaceae</taxon>
        <taxon>Bacillus</taxon>
    </lineage>
</organism>
<evidence type="ECO:0000313" key="4">
    <source>
        <dbReference type="Proteomes" id="UP000235114"/>
    </source>
</evidence>
<dbReference type="RefSeq" id="WP_101578350.1">
    <property type="nucleotide sequence ID" value="NZ_PGVA01000039.1"/>
</dbReference>
<gene>
    <name evidence="1" type="ORF">CU635_15805</name>
    <name evidence="2" type="ORF">CVD25_13475</name>
</gene>
<evidence type="ECO:0000313" key="2">
    <source>
        <dbReference type="EMBL" id="PLR95851.1"/>
    </source>
</evidence>
<dbReference type="OrthoDB" id="2971595at2"/>
<dbReference type="Pfam" id="PF13790">
    <property type="entry name" value="SR1P"/>
    <property type="match status" value="1"/>
</dbReference>
<dbReference type="AlphaFoldDB" id="A0A2N5GJ83"/>
<dbReference type="InterPro" id="IPR025236">
    <property type="entry name" value="SR1P"/>
</dbReference>
<dbReference type="Proteomes" id="UP000235114">
    <property type="component" value="Unassembled WGS sequence"/>
</dbReference>
<evidence type="ECO:0000313" key="1">
    <source>
        <dbReference type="EMBL" id="PLR81170.1"/>
    </source>
</evidence>
<dbReference type="EMBL" id="PGVA01000039">
    <property type="protein sequence ID" value="PLR81170.1"/>
    <property type="molecule type" value="Genomic_DNA"/>
</dbReference>
<sequence>MGTIICITCNSIIDHYEDEKVSVLYSKCERCLEDDTEDQA</sequence>
<accession>A0A2N5GJ83</accession>
<reference evidence="2 4" key="2">
    <citation type="submission" date="2017-12" db="EMBL/GenBank/DDBJ databases">
        <title>Comparative Functional Genomics of Dry Heat Resistant strains isolated from the Viking Spacecraft.</title>
        <authorList>
            <person name="Seuylemezian A."/>
            <person name="Cooper K."/>
            <person name="Vaishampayan P."/>
        </authorList>
    </citation>
    <scope>NUCLEOTIDE SEQUENCE [LARGE SCALE GENOMIC DNA]</scope>
    <source>
        <strain evidence="2 4">ATCC 29669</strain>
    </source>
</reference>
<dbReference type="EMBL" id="PGVD01000035">
    <property type="protein sequence ID" value="PLR95851.1"/>
    <property type="molecule type" value="Genomic_DNA"/>
</dbReference>
<dbReference type="Proteomes" id="UP000234951">
    <property type="component" value="Unassembled WGS sequence"/>
</dbReference>
<evidence type="ECO:0000313" key="3">
    <source>
        <dbReference type="Proteomes" id="UP000234951"/>
    </source>
</evidence>
<comment type="caution">
    <text evidence="1">The sequence shown here is derived from an EMBL/GenBank/DDBJ whole genome shotgun (WGS) entry which is preliminary data.</text>
</comment>
<keyword evidence="4" id="KW-1185">Reference proteome</keyword>
<reference evidence="1 3" key="1">
    <citation type="submission" date="2017-11" db="EMBL/GenBank/DDBJ databases">
        <title>Comparitive Functional Genomics of Dry Heat Resistant strains isolated from the Viking Spacecraft.</title>
        <authorList>
            <person name="Seuylemezian A."/>
            <person name="Cooper K."/>
            <person name="Vaishampayan P."/>
        </authorList>
    </citation>
    <scope>NUCLEOTIDE SEQUENCE [LARGE SCALE GENOMIC DNA]</scope>
    <source>
        <strain evidence="1 3">M4.6</strain>
    </source>
</reference>
<name>A0A2N5GJ83_9BACI</name>
<proteinExistence type="predicted"/>
<protein>
    <submittedName>
        <fullName evidence="1">GapA-binding peptide SR1P</fullName>
    </submittedName>
</protein>